<keyword evidence="3" id="KW-1185">Reference proteome</keyword>
<dbReference type="InterPro" id="IPR031350">
    <property type="entry name" value="Goodbye_dom"/>
</dbReference>
<proteinExistence type="predicted"/>
<protein>
    <recommendedName>
        <fullName evidence="1">Fungal STAND N-terminal Goodbye domain-containing protein</fullName>
    </recommendedName>
</protein>
<name>A0AAD4M5Z7_9AGAM</name>
<evidence type="ECO:0000259" key="1">
    <source>
        <dbReference type="Pfam" id="PF17109"/>
    </source>
</evidence>
<dbReference type="Proteomes" id="UP001203297">
    <property type="component" value="Unassembled WGS sequence"/>
</dbReference>
<evidence type="ECO:0000313" key="2">
    <source>
        <dbReference type="EMBL" id="KAI0301686.1"/>
    </source>
</evidence>
<reference evidence="2" key="1">
    <citation type="journal article" date="2022" name="New Phytol.">
        <title>Evolutionary transition to the ectomycorrhizal habit in the genomes of a hyperdiverse lineage of mushroom-forming fungi.</title>
        <authorList>
            <person name="Looney B."/>
            <person name="Miyauchi S."/>
            <person name="Morin E."/>
            <person name="Drula E."/>
            <person name="Courty P.E."/>
            <person name="Kohler A."/>
            <person name="Kuo A."/>
            <person name="LaButti K."/>
            <person name="Pangilinan J."/>
            <person name="Lipzen A."/>
            <person name="Riley R."/>
            <person name="Andreopoulos W."/>
            <person name="He G."/>
            <person name="Johnson J."/>
            <person name="Nolan M."/>
            <person name="Tritt A."/>
            <person name="Barry K.W."/>
            <person name="Grigoriev I.V."/>
            <person name="Nagy L.G."/>
            <person name="Hibbett D."/>
            <person name="Henrissat B."/>
            <person name="Matheny P.B."/>
            <person name="Labbe J."/>
            <person name="Martin F.M."/>
        </authorList>
    </citation>
    <scope>NUCLEOTIDE SEQUENCE</scope>
    <source>
        <strain evidence="2">BPL690</strain>
    </source>
</reference>
<accession>A0AAD4M5Z7</accession>
<dbReference type="Pfam" id="PF17109">
    <property type="entry name" value="Goodbye"/>
    <property type="match status" value="1"/>
</dbReference>
<organism evidence="2 3">
    <name type="scientific">Multifurca ochricompacta</name>
    <dbReference type="NCBI Taxonomy" id="376703"/>
    <lineage>
        <taxon>Eukaryota</taxon>
        <taxon>Fungi</taxon>
        <taxon>Dikarya</taxon>
        <taxon>Basidiomycota</taxon>
        <taxon>Agaricomycotina</taxon>
        <taxon>Agaricomycetes</taxon>
        <taxon>Russulales</taxon>
        <taxon>Russulaceae</taxon>
        <taxon>Multifurca</taxon>
    </lineage>
</organism>
<gene>
    <name evidence="2" type="ORF">B0F90DRAFT_288393</name>
</gene>
<feature type="domain" description="Fungal STAND N-terminal Goodbye" evidence="1">
    <location>
        <begin position="19"/>
        <end position="142"/>
    </location>
</feature>
<evidence type="ECO:0000313" key="3">
    <source>
        <dbReference type="Proteomes" id="UP001203297"/>
    </source>
</evidence>
<dbReference type="AlphaFoldDB" id="A0AAD4M5Z7"/>
<comment type="caution">
    <text evidence="2">The sequence shown here is derived from an EMBL/GenBank/DDBJ whole genome shotgun (WGS) entry which is preliminary data.</text>
</comment>
<dbReference type="EMBL" id="WTXG01000013">
    <property type="protein sequence ID" value="KAI0301686.1"/>
    <property type="molecule type" value="Genomic_DNA"/>
</dbReference>
<sequence length="194" mass="21449">MSQSQPNTTSTAYFQSIFNCALKAYKQKTKKDLATHPLATQLQSCNSASAILAILQGQVHKFDQSRESDKRWEKWLGPMVNVLYAFSATLGEGVGLAFSPAKVIFAGIGVLLIAAKDVNGSKDALASLFERIEHFFKRLETYTEVPPTSAMTDIIIKIMVEVLDILAIATKEMKEGSAKKYLKKLLEGQISKMR</sequence>